<feature type="non-terminal residue" evidence="1">
    <location>
        <position position="98"/>
    </location>
</feature>
<dbReference type="AlphaFoldDB" id="A0A0H1BBA5"/>
<dbReference type="OrthoDB" id="10648689at2759"/>
<sequence length="98" mass="11229">FFITYSTNMRSGMQVRLRKVFRHSVRSIHPDIPTRHPIYPPQSAKLVTWDSRHFAMVASVEEVVGMDISSKHPCRRQGEVGVPAAFGSRSYYPIARKI</sequence>
<keyword evidence="2" id="KW-1185">Reference proteome</keyword>
<dbReference type="EMBL" id="LDEV01002551">
    <property type="protein sequence ID" value="KLJ08660.1"/>
    <property type="molecule type" value="Genomic_DNA"/>
</dbReference>
<dbReference type="Proteomes" id="UP000053573">
    <property type="component" value="Unassembled WGS sequence"/>
</dbReference>
<reference evidence="2" key="1">
    <citation type="journal article" date="2015" name="PLoS Genet.">
        <title>The dynamic genome and transcriptome of the human fungal pathogen Blastomyces and close relative Emmonsia.</title>
        <authorList>
            <person name="Munoz J.F."/>
            <person name="Gauthier G.M."/>
            <person name="Desjardins C.A."/>
            <person name="Gallo J.E."/>
            <person name="Holder J."/>
            <person name="Sullivan T.D."/>
            <person name="Marty A.J."/>
            <person name="Carmen J.C."/>
            <person name="Chen Z."/>
            <person name="Ding L."/>
            <person name="Gujja S."/>
            <person name="Magrini V."/>
            <person name="Misas E."/>
            <person name="Mitreva M."/>
            <person name="Priest M."/>
            <person name="Saif S."/>
            <person name="Whiston E.A."/>
            <person name="Young S."/>
            <person name="Zeng Q."/>
            <person name="Goldman W.E."/>
            <person name="Mardis E.R."/>
            <person name="Taylor J.W."/>
            <person name="McEwen J.G."/>
            <person name="Clay O.K."/>
            <person name="Klein B.S."/>
            <person name="Cuomo C.A."/>
        </authorList>
    </citation>
    <scope>NUCLEOTIDE SEQUENCE [LARGE SCALE GENOMIC DNA]</scope>
    <source>
        <strain evidence="2">UAMH 139</strain>
    </source>
</reference>
<evidence type="ECO:0000313" key="2">
    <source>
        <dbReference type="Proteomes" id="UP000053573"/>
    </source>
</evidence>
<evidence type="ECO:0000313" key="1">
    <source>
        <dbReference type="EMBL" id="KLJ08660.1"/>
    </source>
</evidence>
<organism evidence="1 2">
    <name type="scientific">Blastomyces silverae</name>
    <dbReference type="NCBI Taxonomy" id="2060906"/>
    <lineage>
        <taxon>Eukaryota</taxon>
        <taxon>Fungi</taxon>
        <taxon>Dikarya</taxon>
        <taxon>Ascomycota</taxon>
        <taxon>Pezizomycotina</taxon>
        <taxon>Eurotiomycetes</taxon>
        <taxon>Eurotiomycetidae</taxon>
        <taxon>Onygenales</taxon>
        <taxon>Ajellomycetaceae</taxon>
        <taxon>Blastomyces</taxon>
    </lineage>
</organism>
<accession>A0A0H1BBA5</accession>
<proteinExistence type="predicted"/>
<comment type="caution">
    <text evidence="1">The sequence shown here is derived from an EMBL/GenBank/DDBJ whole genome shotgun (WGS) entry which is preliminary data.</text>
</comment>
<name>A0A0H1BBA5_9EURO</name>
<gene>
    <name evidence="1" type="ORF">EMPG_15899</name>
</gene>
<protein>
    <submittedName>
        <fullName evidence="1">Uncharacterized protein</fullName>
    </submittedName>
</protein>
<feature type="non-terminal residue" evidence="1">
    <location>
        <position position="1"/>
    </location>
</feature>